<evidence type="ECO:0000313" key="1">
    <source>
        <dbReference type="EMBL" id="GAL32238.1"/>
    </source>
</evidence>
<sequence length="177" mass="19330">MQTKHTLATVITSLLLLTACDSDNDQQAVNLNDQSITDVYTKRLFLGGGHLTACSSMAPDECNDWDEVRTTLFADIEDSAIRSPQSEMVSISNQYVTRVLSTSAWQSEPEWQSALDNTFQALQTDNPSLEYDSWDAFKSAFISVPAARVNTDIDGNELTATTCGTAHPLINGTPCTT</sequence>
<gene>
    <name evidence="1" type="ORF">JCM19240_5669</name>
</gene>
<reference evidence="1 2" key="2">
    <citation type="submission" date="2014-09" db="EMBL/GenBank/DDBJ databases">
        <authorList>
            <consortium name="NBRP consortium"/>
            <person name="Sawabe T."/>
            <person name="Meirelles P."/>
            <person name="Nakanishi M."/>
            <person name="Sayaka M."/>
            <person name="Hattori M."/>
            <person name="Ohkuma M."/>
        </authorList>
    </citation>
    <scope>NUCLEOTIDE SEQUENCE [LARGE SCALE GENOMIC DNA]</scope>
    <source>
        <strain evidence="1 2">JCM 19240</strain>
    </source>
</reference>
<protein>
    <submittedName>
        <fullName evidence="1">Uncharacterized protein</fullName>
    </submittedName>
</protein>
<evidence type="ECO:0000313" key="2">
    <source>
        <dbReference type="Proteomes" id="UP000029224"/>
    </source>
</evidence>
<keyword evidence="2" id="KW-1185">Reference proteome</keyword>
<comment type="caution">
    <text evidence="1">The sequence shown here is derived from an EMBL/GenBank/DDBJ whole genome shotgun (WGS) entry which is preliminary data.</text>
</comment>
<accession>A0A090SZ60</accession>
<name>A0A090SZ60_9VIBR</name>
<dbReference type="EMBL" id="BBMT01000001">
    <property type="protein sequence ID" value="GAL32238.1"/>
    <property type="molecule type" value="Genomic_DNA"/>
</dbReference>
<dbReference type="OrthoDB" id="9784878at2"/>
<dbReference type="Proteomes" id="UP000029224">
    <property type="component" value="Unassembled WGS sequence"/>
</dbReference>
<organism evidence="1 2">
    <name type="scientific">Vibrio maritimus</name>
    <dbReference type="NCBI Taxonomy" id="990268"/>
    <lineage>
        <taxon>Bacteria</taxon>
        <taxon>Pseudomonadati</taxon>
        <taxon>Pseudomonadota</taxon>
        <taxon>Gammaproteobacteria</taxon>
        <taxon>Vibrionales</taxon>
        <taxon>Vibrionaceae</taxon>
        <taxon>Vibrio</taxon>
    </lineage>
</organism>
<dbReference type="AlphaFoldDB" id="A0A090SZ60"/>
<reference evidence="1 2" key="1">
    <citation type="submission" date="2014-09" db="EMBL/GenBank/DDBJ databases">
        <title>Vibrio maritimus JCM 19240. (C210) whole genome shotgun sequence.</title>
        <authorList>
            <person name="Sawabe T."/>
            <person name="Meirelles P."/>
            <person name="Nakanishi M."/>
            <person name="Sayaka M."/>
            <person name="Hattori M."/>
            <person name="Ohkuma M."/>
        </authorList>
    </citation>
    <scope>NUCLEOTIDE SEQUENCE [LARGE SCALE GENOMIC DNA]</scope>
    <source>
        <strain evidence="1 2">JCM 19240</strain>
    </source>
</reference>
<dbReference type="PROSITE" id="PS51257">
    <property type="entry name" value="PROKAR_LIPOPROTEIN"/>
    <property type="match status" value="1"/>
</dbReference>
<proteinExistence type="predicted"/>